<protein>
    <submittedName>
        <fullName evidence="2">Putative secreted protein</fullName>
    </submittedName>
</protein>
<accession>A0A2M4DEL5</accession>
<feature type="chain" id="PRO_5014623776" evidence="1">
    <location>
        <begin position="19"/>
        <end position="74"/>
    </location>
</feature>
<organism evidence="2">
    <name type="scientific">Anopheles darlingi</name>
    <name type="common">Mosquito</name>
    <dbReference type="NCBI Taxonomy" id="43151"/>
    <lineage>
        <taxon>Eukaryota</taxon>
        <taxon>Metazoa</taxon>
        <taxon>Ecdysozoa</taxon>
        <taxon>Arthropoda</taxon>
        <taxon>Hexapoda</taxon>
        <taxon>Insecta</taxon>
        <taxon>Pterygota</taxon>
        <taxon>Neoptera</taxon>
        <taxon>Endopterygota</taxon>
        <taxon>Diptera</taxon>
        <taxon>Nematocera</taxon>
        <taxon>Culicoidea</taxon>
        <taxon>Culicidae</taxon>
        <taxon>Anophelinae</taxon>
        <taxon>Anopheles</taxon>
    </lineage>
</organism>
<reference evidence="2" key="1">
    <citation type="submission" date="2018-01" db="EMBL/GenBank/DDBJ databases">
        <title>An insight into the sialome of Amazonian anophelines.</title>
        <authorList>
            <person name="Ribeiro J.M."/>
            <person name="Scarpassa V."/>
            <person name="Calvo E."/>
        </authorList>
    </citation>
    <scope>NUCLEOTIDE SEQUENCE</scope>
</reference>
<evidence type="ECO:0000256" key="1">
    <source>
        <dbReference type="SAM" id="SignalP"/>
    </source>
</evidence>
<dbReference type="EMBL" id="GGFL01011842">
    <property type="protein sequence ID" value="MBW76020.1"/>
    <property type="molecule type" value="Transcribed_RNA"/>
</dbReference>
<evidence type="ECO:0000313" key="2">
    <source>
        <dbReference type="EMBL" id="MBW76020.1"/>
    </source>
</evidence>
<name>A0A2M4DEL5_ANODA</name>
<proteinExistence type="predicted"/>
<sequence length="74" mass="8066">MMACWLIVVAAPSRVTLRLVDDRVDRPSAATVLRFRAESTDCDRRTRVNVATVESYGGEDATMLPPPTPPSCSS</sequence>
<keyword evidence="1" id="KW-0732">Signal</keyword>
<dbReference type="AlphaFoldDB" id="A0A2M4DEL5"/>
<feature type="signal peptide" evidence="1">
    <location>
        <begin position="1"/>
        <end position="18"/>
    </location>
</feature>